<dbReference type="InterPro" id="IPR032710">
    <property type="entry name" value="NTF2-like_dom_sf"/>
</dbReference>
<dbReference type="Gene3D" id="3.10.450.50">
    <property type="match status" value="1"/>
</dbReference>
<dbReference type="InterPro" id="IPR009959">
    <property type="entry name" value="Cyclase_SnoaL-like"/>
</dbReference>
<keyword evidence="2" id="KW-1185">Reference proteome</keyword>
<dbReference type="AlphaFoldDB" id="A0AAD9H3D1"/>
<dbReference type="InterPro" id="IPR029058">
    <property type="entry name" value="AB_hydrolase_fold"/>
</dbReference>
<dbReference type="EMBL" id="MU843092">
    <property type="protein sequence ID" value="KAK2021603.1"/>
    <property type="molecule type" value="Genomic_DNA"/>
</dbReference>
<dbReference type="Proteomes" id="UP001232148">
    <property type="component" value="Unassembled WGS sequence"/>
</dbReference>
<organism evidence="1 2">
    <name type="scientific">Colletotrichum zoysiae</name>
    <dbReference type="NCBI Taxonomy" id="1216348"/>
    <lineage>
        <taxon>Eukaryota</taxon>
        <taxon>Fungi</taxon>
        <taxon>Dikarya</taxon>
        <taxon>Ascomycota</taxon>
        <taxon>Pezizomycotina</taxon>
        <taxon>Sordariomycetes</taxon>
        <taxon>Hypocreomycetidae</taxon>
        <taxon>Glomerellales</taxon>
        <taxon>Glomerellaceae</taxon>
        <taxon>Colletotrichum</taxon>
        <taxon>Colletotrichum graminicola species complex</taxon>
    </lineage>
</organism>
<accession>A0AAD9H3D1</accession>
<gene>
    <name evidence="1" type="ORF">LX32DRAFT_242318</name>
</gene>
<evidence type="ECO:0000313" key="1">
    <source>
        <dbReference type="EMBL" id="KAK2021603.1"/>
    </source>
</evidence>
<sequence>MAAAVTIQPPLSRRGHGPGLLILVDQGIDLSKHDSILDPPPAQKWAEEGYAVAQIIVTPGASDVAESISSAIESLKELDSCDDKDRFGVVALLTATSQQVADVLHSHPEIKAAVFFNRLGQALAVPTLFHLPGTQAEAQQATTSTAKTYSYPAVRDFFVIPSHPNFNANAAGLAHTRTLTFLKPILGGPYFDLEAVWEEHTLFEFGERSVEKTMATMVEQPYVNHIPTLTGGVGRGHLTNFYRDHFIFNNPDDTELELVSRTVGIDRVIDEFVFKCTHDRIIDWLLPGVPPTGKHLSIPFTSVVNVRGDHLHHEHIAWDQATALRQLGLLPEYLPFPYQINGSGPATGKKFEFRLPVAGIESAHKLLDESAVESNAMFEYGTREVDA</sequence>
<protein>
    <submittedName>
        <fullName evidence="1">Carboxymethylenebutenolidase</fullName>
    </submittedName>
</protein>
<dbReference type="PANTHER" id="PTHR38436">
    <property type="entry name" value="POLYKETIDE CYCLASE SNOAL-LIKE DOMAIN"/>
    <property type="match status" value="1"/>
</dbReference>
<reference evidence="1" key="1">
    <citation type="submission" date="2021-06" db="EMBL/GenBank/DDBJ databases">
        <title>Comparative genomics, transcriptomics and evolutionary studies reveal genomic signatures of adaptation to plant cell wall in hemibiotrophic fungi.</title>
        <authorList>
            <consortium name="DOE Joint Genome Institute"/>
            <person name="Baroncelli R."/>
            <person name="Diaz J.F."/>
            <person name="Benocci T."/>
            <person name="Peng M."/>
            <person name="Battaglia E."/>
            <person name="Haridas S."/>
            <person name="Andreopoulos W."/>
            <person name="Labutti K."/>
            <person name="Pangilinan J."/>
            <person name="Floch G.L."/>
            <person name="Makela M.R."/>
            <person name="Henrissat B."/>
            <person name="Grigoriev I.V."/>
            <person name="Crouch J.A."/>
            <person name="De Vries R.P."/>
            <person name="Sukno S.A."/>
            <person name="Thon M.R."/>
        </authorList>
    </citation>
    <scope>NUCLEOTIDE SEQUENCE</scope>
    <source>
        <strain evidence="1">MAFF235873</strain>
    </source>
</reference>
<name>A0AAD9H3D1_9PEZI</name>
<comment type="caution">
    <text evidence="1">The sequence shown here is derived from an EMBL/GenBank/DDBJ whole genome shotgun (WGS) entry which is preliminary data.</text>
</comment>
<dbReference type="SUPFAM" id="SSF54427">
    <property type="entry name" value="NTF2-like"/>
    <property type="match status" value="1"/>
</dbReference>
<dbReference type="PANTHER" id="PTHR38436:SF3">
    <property type="entry name" value="CARBOXYMETHYLENEBUTENOLIDASE-RELATED"/>
    <property type="match status" value="1"/>
</dbReference>
<evidence type="ECO:0000313" key="2">
    <source>
        <dbReference type="Proteomes" id="UP001232148"/>
    </source>
</evidence>
<dbReference type="Gene3D" id="3.40.50.1820">
    <property type="entry name" value="alpha/beta hydrolase"/>
    <property type="match status" value="1"/>
</dbReference>
<dbReference type="GO" id="GO:0030638">
    <property type="term" value="P:polyketide metabolic process"/>
    <property type="evidence" value="ECO:0007669"/>
    <property type="project" value="InterPro"/>
</dbReference>
<proteinExistence type="predicted"/>